<organism evidence="5 6">
    <name type="scientific">Apiospora rasikravindrae</name>
    <dbReference type="NCBI Taxonomy" id="990691"/>
    <lineage>
        <taxon>Eukaryota</taxon>
        <taxon>Fungi</taxon>
        <taxon>Dikarya</taxon>
        <taxon>Ascomycota</taxon>
        <taxon>Pezizomycotina</taxon>
        <taxon>Sordariomycetes</taxon>
        <taxon>Xylariomycetidae</taxon>
        <taxon>Amphisphaeriales</taxon>
        <taxon>Apiosporaceae</taxon>
        <taxon>Apiospora</taxon>
    </lineage>
</organism>
<dbReference type="InterPro" id="IPR036291">
    <property type="entry name" value="NAD(P)-bd_dom_sf"/>
</dbReference>
<dbReference type="SUPFAM" id="SSF51735">
    <property type="entry name" value="NAD(P)-binding Rossmann-fold domains"/>
    <property type="match status" value="1"/>
</dbReference>
<evidence type="ECO:0000313" key="5">
    <source>
        <dbReference type="EMBL" id="KAK8023720.1"/>
    </source>
</evidence>
<proteinExistence type="predicted"/>
<feature type="domain" description="NmrA-like" evidence="4">
    <location>
        <begin position="8"/>
        <end position="113"/>
    </location>
</feature>
<comment type="caution">
    <text evidence="5">The sequence shown here is derived from an EMBL/GenBank/DDBJ whole genome shotgun (WGS) entry which is preliminary data.</text>
</comment>
<name>A0ABR1S223_9PEZI</name>
<dbReference type="Proteomes" id="UP001444661">
    <property type="component" value="Unassembled WGS sequence"/>
</dbReference>
<dbReference type="CDD" id="cd05259">
    <property type="entry name" value="PCBER_SDR_a"/>
    <property type="match status" value="1"/>
</dbReference>
<evidence type="ECO:0000256" key="1">
    <source>
        <dbReference type="ARBA" id="ARBA00022857"/>
    </source>
</evidence>
<protein>
    <recommendedName>
        <fullName evidence="4">NmrA-like domain-containing protein</fullName>
    </recommendedName>
</protein>
<dbReference type="InterPro" id="IPR051609">
    <property type="entry name" value="NmrA/Isoflavone_reductase-like"/>
</dbReference>
<dbReference type="Gene3D" id="3.40.50.720">
    <property type="entry name" value="NAD(P)-binding Rossmann-like Domain"/>
    <property type="match status" value="1"/>
</dbReference>
<feature type="compositionally biased region" description="Polar residues" evidence="3">
    <location>
        <begin position="233"/>
        <end position="245"/>
    </location>
</feature>
<dbReference type="PANTHER" id="PTHR47706">
    <property type="entry name" value="NMRA-LIKE FAMILY PROTEIN"/>
    <property type="match status" value="1"/>
</dbReference>
<dbReference type="Pfam" id="PF05368">
    <property type="entry name" value="NmrA"/>
    <property type="match status" value="1"/>
</dbReference>
<gene>
    <name evidence="5" type="ORF">PG993_011786</name>
</gene>
<dbReference type="PANTHER" id="PTHR47706:SF9">
    <property type="entry name" value="NMRA-LIKE DOMAIN-CONTAINING PROTEIN-RELATED"/>
    <property type="match status" value="1"/>
</dbReference>
<feature type="region of interest" description="Disordered" evidence="3">
    <location>
        <begin position="226"/>
        <end position="261"/>
    </location>
</feature>
<keyword evidence="2" id="KW-0560">Oxidoreductase</keyword>
<dbReference type="InterPro" id="IPR045312">
    <property type="entry name" value="PCBER-like"/>
</dbReference>
<dbReference type="InterPro" id="IPR008030">
    <property type="entry name" value="NmrA-like"/>
</dbReference>
<keyword evidence="6" id="KW-1185">Reference proteome</keyword>
<evidence type="ECO:0000256" key="3">
    <source>
        <dbReference type="SAM" id="MobiDB-lite"/>
    </source>
</evidence>
<evidence type="ECO:0000313" key="6">
    <source>
        <dbReference type="Proteomes" id="UP001444661"/>
    </source>
</evidence>
<keyword evidence="1" id="KW-0521">NADP</keyword>
<reference evidence="5 6" key="1">
    <citation type="submission" date="2023-01" db="EMBL/GenBank/DDBJ databases">
        <title>Analysis of 21 Apiospora genomes using comparative genomics revels a genus with tremendous synthesis potential of carbohydrate active enzymes and secondary metabolites.</title>
        <authorList>
            <person name="Sorensen T."/>
        </authorList>
    </citation>
    <scope>NUCLEOTIDE SEQUENCE [LARGE SCALE GENOMIC DNA]</scope>
    <source>
        <strain evidence="5 6">CBS 33761</strain>
    </source>
</reference>
<sequence>MASTTQIKNVTVVGAGGRLGRLITTALLDAGFTVVALARAESTTTALPDGVAAVRRVDFTSLEDLTGALEGQDAVVSVIGTMAVGQQRVLVEAAARAGVGRFVPSEYGLDTRAPGLRTTKLGRMLGPKIELSLEAGLLGIDIPNRKATIVDSGDEPFSASNREQVARAVVAVLQRPAETANRYLMVQSLTTTQNKLLKVVGEEMGQEFQAVERVTAADTEKAADDALAGGTRLTPSGPMSASTSLRMGRGARSGTKRRRMSSWGYGPRICGRVFGRY</sequence>
<evidence type="ECO:0000259" key="4">
    <source>
        <dbReference type="Pfam" id="PF05368"/>
    </source>
</evidence>
<dbReference type="EMBL" id="JAQQWK010000011">
    <property type="protein sequence ID" value="KAK8023720.1"/>
    <property type="molecule type" value="Genomic_DNA"/>
</dbReference>
<evidence type="ECO:0000256" key="2">
    <source>
        <dbReference type="ARBA" id="ARBA00023002"/>
    </source>
</evidence>
<accession>A0ABR1S223</accession>